<dbReference type="GO" id="GO:0070814">
    <property type="term" value="P:hydrogen sulfide biosynthetic process"/>
    <property type="evidence" value="ECO:0007669"/>
    <property type="project" value="UniProtKB-UniRule"/>
</dbReference>
<keyword evidence="4 8" id="KW-0547">Nucleotide-binding</keyword>
<dbReference type="GO" id="GO:0000103">
    <property type="term" value="P:sulfate assimilation"/>
    <property type="evidence" value="ECO:0007669"/>
    <property type="project" value="UniProtKB-UniRule"/>
</dbReference>
<dbReference type="InterPro" id="IPR024951">
    <property type="entry name" value="Sulfurylase_cat_dom"/>
</dbReference>
<feature type="domain" description="ATP-sulfurylase PUA-like" evidence="10">
    <location>
        <begin position="4"/>
        <end position="153"/>
    </location>
</feature>
<keyword evidence="12" id="KW-1185">Reference proteome</keyword>
<dbReference type="RefSeq" id="WP_124223335.1">
    <property type="nucleotide sequence ID" value="NZ_RKRF01000012.1"/>
</dbReference>
<dbReference type="NCBIfam" id="TIGR00339">
    <property type="entry name" value="sopT"/>
    <property type="match status" value="1"/>
</dbReference>
<dbReference type="GO" id="GO:0004781">
    <property type="term" value="F:sulfate adenylyltransferase (ATP) activity"/>
    <property type="evidence" value="ECO:0007669"/>
    <property type="project" value="UniProtKB-UniRule"/>
</dbReference>
<evidence type="ECO:0000313" key="11">
    <source>
        <dbReference type="EMBL" id="RPF50702.1"/>
    </source>
</evidence>
<feature type="domain" description="Sulphate adenylyltransferase catalytic" evidence="9">
    <location>
        <begin position="162"/>
        <end position="371"/>
    </location>
</feature>
<name>A0A3N5BT74_9BACI</name>
<accession>A0A3N5BT74</accession>
<keyword evidence="2 8" id="KW-0808">Transferase</keyword>
<dbReference type="InterPro" id="IPR020792">
    <property type="entry name" value="SO4_adenylyltransferase_pro"/>
</dbReference>
<dbReference type="Pfam" id="PF14306">
    <property type="entry name" value="PUA_2"/>
    <property type="match status" value="1"/>
</dbReference>
<reference evidence="11 12" key="1">
    <citation type="submission" date="2018-11" db="EMBL/GenBank/DDBJ databases">
        <title>Genomic Encyclopedia of Type Strains, Phase IV (KMG-IV): sequencing the most valuable type-strain genomes for metagenomic binning, comparative biology and taxonomic classification.</title>
        <authorList>
            <person name="Goeker M."/>
        </authorList>
    </citation>
    <scope>NUCLEOTIDE SEQUENCE [LARGE SCALE GENOMIC DNA]</scope>
    <source>
        <strain evidence="11 12">DSM 18090</strain>
    </source>
</reference>
<evidence type="ECO:0000313" key="12">
    <source>
        <dbReference type="Proteomes" id="UP000276443"/>
    </source>
</evidence>
<evidence type="ECO:0000256" key="7">
    <source>
        <dbReference type="ARBA" id="ARBA00049370"/>
    </source>
</evidence>
<dbReference type="Pfam" id="PF01747">
    <property type="entry name" value="ATP-sulfurylase"/>
    <property type="match status" value="1"/>
</dbReference>
<evidence type="ECO:0000256" key="1">
    <source>
        <dbReference type="ARBA" id="ARBA00005048"/>
    </source>
</evidence>
<evidence type="ECO:0000259" key="10">
    <source>
        <dbReference type="Pfam" id="PF14306"/>
    </source>
</evidence>
<dbReference type="HAMAP" id="MF_00066">
    <property type="entry name" value="Sulf_adenylyltr"/>
    <property type="match status" value="1"/>
</dbReference>
<evidence type="ECO:0000256" key="6">
    <source>
        <dbReference type="ARBA" id="ARBA00037980"/>
    </source>
</evidence>
<keyword evidence="5 8" id="KW-0067">ATP-binding</keyword>
<evidence type="ECO:0000256" key="5">
    <source>
        <dbReference type="ARBA" id="ARBA00022840"/>
    </source>
</evidence>
<dbReference type="GO" id="GO:0005524">
    <property type="term" value="F:ATP binding"/>
    <property type="evidence" value="ECO:0007669"/>
    <property type="project" value="UniProtKB-KW"/>
</dbReference>
<evidence type="ECO:0000256" key="3">
    <source>
        <dbReference type="ARBA" id="ARBA00022695"/>
    </source>
</evidence>
<proteinExistence type="inferred from homology"/>
<dbReference type="PANTHER" id="PTHR43509:SF1">
    <property type="entry name" value="SULFATE ADENYLYLTRANSFERASE"/>
    <property type="match status" value="1"/>
</dbReference>
<dbReference type="NCBIfam" id="NF003166">
    <property type="entry name" value="PRK04149.1"/>
    <property type="match status" value="1"/>
</dbReference>
<comment type="pathway">
    <text evidence="1 8">Sulfur metabolism; hydrogen sulfide biosynthesis; sulfite from sulfate: step 1/3.</text>
</comment>
<gene>
    <name evidence="8" type="primary">sat</name>
    <name evidence="11" type="ORF">EDC24_2671</name>
</gene>
<dbReference type="Gene3D" id="3.40.50.620">
    <property type="entry name" value="HUPs"/>
    <property type="match status" value="1"/>
</dbReference>
<dbReference type="Gene3D" id="3.10.400.10">
    <property type="entry name" value="Sulfate adenylyltransferase"/>
    <property type="match status" value="1"/>
</dbReference>
<dbReference type="UniPathway" id="UPA00140">
    <property type="reaction ID" value="UER00204"/>
</dbReference>
<comment type="catalytic activity">
    <reaction evidence="7 8">
        <text>sulfate + ATP + H(+) = adenosine 5'-phosphosulfate + diphosphate</text>
        <dbReference type="Rhea" id="RHEA:18133"/>
        <dbReference type="ChEBI" id="CHEBI:15378"/>
        <dbReference type="ChEBI" id="CHEBI:16189"/>
        <dbReference type="ChEBI" id="CHEBI:30616"/>
        <dbReference type="ChEBI" id="CHEBI:33019"/>
        <dbReference type="ChEBI" id="CHEBI:58243"/>
        <dbReference type="EC" id="2.7.7.4"/>
    </reaction>
</comment>
<comment type="similarity">
    <text evidence="6 8">Belongs to the sulfate adenylyltransferase family.</text>
</comment>
<dbReference type="SUPFAM" id="SSF88697">
    <property type="entry name" value="PUA domain-like"/>
    <property type="match status" value="1"/>
</dbReference>
<dbReference type="InterPro" id="IPR015947">
    <property type="entry name" value="PUA-like_sf"/>
</dbReference>
<organism evidence="11 12">
    <name type="scientific">Aquisalibacillus elongatus</name>
    <dbReference type="NCBI Taxonomy" id="485577"/>
    <lineage>
        <taxon>Bacteria</taxon>
        <taxon>Bacillati</taxon>
        <taxon>Bacillota</taxon>
        <taxon>Bacilli</taxon>
        <taxon>Bacillales</taxon>
        <taxon>Bacillaceae</taxon>
        <taxon>Aquisalibacillus</taxon>
    </lineage>
</organism>
<dbReference type="AlphaFoldDB" id="A0A3N5BT74"/>
<evidence type="ECO:0000256" key="2">
    <source>
        <dbReference type="ARBA" id="ARBA00022679"/>
    </source>
</evidence>
<evidence type="ECO:0000256" key="8">
    <source>
        <dbReference type="HAMAP-Rule" id="MF_00066"/>
    </source>
</evidence>
<dbReference type="InterPro" id="IPR002650">
    <property type="entry name" value="Sulphate_adenylyltransferase"/>
</dbReference>
<dbReference type="Proteomes" id="UP000276443">
    <property type="component" value="Unassembled WGS sequence"/>
</dbReference>
<dbReference type="InterPro" id="IPR025980">
    <property type="entry name" value="ATP-Sase_PUA-like_dom"/>
</dbReference>
<keyword evidence="3 8" id="KW-0548">Nucleotidyltransferase</keyword>
<comment type="caution">
    <text evidence="11">The sequence shown here is derived from an EMBL/GenBank/DDBJ whole genome shotgun (WGS) entry which is preliminary data.</text>
</comment>
<dbReference type="OrthoDB" id="9804504at2"/>
<dbReference type="PANTHER" id="PTHR43509">
    <property type="match status" value="1"/>
</dbReference>
<evidence type="ECO:0000256" key="4">
    <source>
        <dbReference type="ARBA" id="ARBA00022741"/>
    </source>
</evidence>
<dbReference type="EMBL" id="RKRF01000012">
    <property type="protein sequence ID" value="RPF50702.1"/>
    <property type="molecule type" value="Genomic_DNA"/>
</dbReference>
<evidence type="ECO:0000259" key="9">
    <source>
        <dbReference type="Pfam" id="PF01747"/>
    </source>
</evidence>
<dbReference type="EC" id="2.7.7.4" evidence="8"/>
<dbReference type="SUPFAM" id="SSF52374">
    <property type="entry name" value="Nucleotidylyl transferase"/>
    <property type="match status" value="1"/>
</dbReference>
<dbReference type="InterPro" id="IPR014729">
    <property type="entry name" value="Rossmann-like_a/b/a_fold"/>
</dbReference>
<dbReference type="CDD" id="cd00517">
    <property type="entry name" value="ATPS"/>
    <property type="match status" value="1"/>
</dbReference>
<sequence>MAITAHGGQLINRFRSDDDLDSIKTEIIIDLFTLFDLECLAIGAFSPLKGFMTEQDYQSVIHRMRLHNGLLWPIPITLSISKDDVPNVLSSEKVKLVYDQTVFGVMEVSDVFEADLPKEAELVYGTTDLSHPGVKRLFKESPIYVGGNITMVKRPPRIIDEKYYVDPIDTRMELDRRNWRRIVGFQTRNPIHRAHEYIQKSALESMDGLFIHPLVGETKQDDLPPAIRMKSYEVLVNQFYSKNHTILQAYPANMRYAGPREAVFHAIVRQNYGCTHFIVGRDHAGVGDYYGTYDSQKIFEQLHPDDLEIKPLFFEHSFYCKKCQTVASIKTCPHEMEDRLVLSGTKVREMLRKGIFPPSEFSRQEVIEILINGLTEEGQSNG</sequence>
<protein>
    <recommendedName>
        <fullName evidence="8">Sulfate adenylyltransferase</fullName>
        <ecNumber evidence="8">2.7.7.4</ecNumber>
    </recommendedName>
    <alternativeName>
        <fullName evidence="8">ATP-sulfurylase</fullName>
    </alternativeName>
    <alternativeName>
        <fullName evidence="8">Sulfate adenylate transferase</fullName>
        <shortName evidence="8">SAT</shortName>
    </alternativeName>
</protein>